<dbReference type="FunFam" id="2.20.25.80:FF:000003">
    <property type="entry name" value="WRKY transcription factor 57"/>
    <property type="match status" value="1"/>
</dbReference>
<dbReference type="Pfam" id="PF03106">
    <property type="entry name" value="WRKY"/>
    <property type="match status" value="1"/>
</dbReference>
<dbReference type="PANTHER" id="PTHR31221">
    <property type="entry name" value="WRKY TRANSCRIPTION FACTOR PROTEIN 1-RELATED"/>
    <property type="match status" value="1"/>
</dbReference>
<name>A0AAN7MMM2_TRANT</name>
<evidence type="ECO:0000259" key="6">
    <source>
        <dbReference type="PROSITE" id="PS50811"/>
    </source>
</evidence>
<dbReference type="InterPro" id="IPR036576">
    <property type="entry name" value="WRKY_dom_sf"/>
</dbReference>
<keyword evidence="3" id="KW-0238">DNA-binding</keyword>
<keyword evidence="8" id="KW-1185">Reference proteome</keyword>
<comment type="subcellular location">
    <subcellularLocation>
        <location evidence="1">Nucleus</location>
    </subcellularLocation>
</comment>
<accession>A0AAN7MMM2</accession>
<dbReference type="PROSITE" id="PS50811">
    <property type="entry name" value="WRKY"/>
    <property type="match status" value="1"/>
</dbReference>
<protein>
    <recommendedName>
        <fullName evidence="6">WRKY domain-containing protein</fullName>
    </recommendedName>
</protein>
<dbReference type="SMART" id="SM00774">
    <property type="entry name" value="WRKY"/>
    <property type="match status" value="1"/>
</dbReference>
<keyword evidence="2" id="KW-0805">Transcription regulation</keyword>
<comment type="caution">
    <text evidence="7">The sequence shown here is derived from an EMBL/GenBank/DDBJ whole genome shotgun (WGS) entry which is preliminary data.</text>
</comment>
<sequence>MEYPAGNPNPTYSFHLDENFDPFGLEQLSDYLLPGDGFGLDDTTMETMAASSWSERAHQDANASGISHATECKRRENELRKKKVQRGSRVAFRTKSELEVMDDGYKWRKYGKKSVKNSPNPRNYYRCSVVGCPVKKRVERDRDDFSYVITTYEGVHNHNHNNETTASFSSSSNLCYYYADRASNCSNSSSSS</sequence>
<evidence type="ECO:0000256" key="4">
    <source>
        <dbReference type="ARBA" id="ARBA00023163"/>
    </source>
</evidence>
<dbReference type="SUPFAM" id="SSF118290">
    <property type="entry name" value="WRKY DNA-binding domain"/>
    <property type="match status" value="1"/>
</dbReference>
<dbReference type="InterPro" id="IPR044810">
    <property type="entry name" value="WRKY_plant"/>
</dbReference>
<proteinExistence type="predicted"/>
<dbReference type="Proteomes" id="UP001346149">
    <property type="component" value="Unassembled WGS sequence"/>
</dbReference>
<evidence type="ECO:0000313" key="8">
    <source>
        <dbReference type="Proteomes" id="UP001346149"/>
    </source>
</evidence>
<reference evidence="7 8" key="1">
    <citation type="journal article" date="2023" name="Hortic Res">
        <title>Pangenome of water caltrop reveals structural variations and asymmetric subgenome divergence after allopolyploidization.</title>
        <authorList>
            <person name="Zhang X."/>
            <person name="Chen Y."/>
            <person name="Wang L."/>
            <person name="Yuan Y."/>
            <person name="Fang M."/>
            <person name="Shi L."/>
            <person name="Lu R."/>
            <person name="Comes H.P."/>
            <person name="Ma Y."/>
            <person name="Chen Y."/>
            <person name="Huang G."/>
            <person name="Zhou Y."/>
            <person name="Zheng Z."/>
            <person name="Qiu Y."/>
        </authorList>
    </citation>
    <scope>NUCLEOTIDE SEQUENCE [LARGE SCALE GENOMIC DNA]</scope>
    <source>
        <strain evidence="7">F231</strain>
    </source>
</reference>
<keyword evidence="4" id="KW-0804">Transcription</keyword>
<evidence type="ECO:0000256" key="2">
    <source>
        <dbReference type="ARBA" id="ARBA00023015"/>
    </source>
</evidence>
<dbReference type="Gene3D" id="2.20.25.80">
    <property type="entry name" value="WRKY domain"/>
    <property type="match status" value="1"/>
</dbReference>
<evidence type="ECO:0000256" key="3">
    <source>
        <dbReference type="ARBA" id="ARBA00023125"/>
    </source>
</evidence>
<dbReference type="AlphaFoldDB" id="A0AAN7MMM2"/>
<evidence type="ECO:0000256" key="5">
    <source>
        <dbReference type="ARBA" id="ARBA00023242"/>
    </source>
</evidence>
<dbReference type="GO" id="GO:0005634">
    <property type="term" value="C:nucleus"/>
    <property type="evidence" value="ECO:0007669"/>
    <property type="project" value="UniProtKB-SubCell"/>
</dbReference>
<feature type="domain" description="WRKY" evidence="6">
    <location>
        <begin position="96"/>
        <end position="161"/>
    </location>
</feature>
<dbReference type="EMBL" id="JAXQNO010000005">
    <property type="protein sequence ID" value="KAK4797841.1"/>
    <property type="molecule type" value="Genomic_DNA"/>
</dbReference>
<gene>
    <name evidence="7" type="ORF">SAY86_030167</name>
</gene>
<dbReference type="GO" id="GO:0043565">
    <property type="term" value="F:sequence-specific DNA binding"/>
    <property type="evidence" value="ECO:0007669"/>
    <property type="project" value="InterPro"/>
</dbReference>
<organism evidence="7 8">
    <name type="scientific">Trapa natans</name>
    <name type="common">Water chestnut</name>
    <dbReference type="NCBI Taxonomy" id="22666"/>
    <lineage>
        <taxon>Eukaryota</taxon>
        <taxon>Viridiplantae</taxon>
        <taxon>Streptophyta</taxon>
        <taxon>Embryophyta</taxon>
        <taxon>Tracheophyta</taxon>
        <taxon>Spermatophyta</taxon>
        <taxon>Magnoliopsida</taxon>
        <taxon>eudicotyledons</taxon>
        <taxon>Gunneridae</taxon>
        <taxon>Pentapetalae</taxon>
        <taxon>rosids</taxon>
        <taxon>malvids</taxon>
        <taxon>Myrtales</taxon>
        <taxon>Lythraceae</taxon>
        <taxon>Trapa</taxon>
    </lineage>
</organism>
<evidence type="ECO:0000256" key="1">
    <source>
        <dbReference type="ARBA" id="ARBA00004123"/>
    </source>
</evidence>
<dbReference type="InterPro" id="IPR003657">
    <property type="entry name" value="WRKY_dom"/>
</dbReference>
<dbReference type="PANTHER" id="PTHR31221:SF283">
    <property type="entry name" value="WRKY DOMAIN-CONTAINING PROTEIN"/>
    <property type="match status" value="1"/>
</dbReference>
<dbReference type="GO" id="GO:0003700">
    <property type="term" value="F:DNA-binding transcription factor activity"/>
    <property type="evidence" value="ECO:0007669"/>
    <property type="project" value="InterPro"/>
</dbReference>
<keyword evidence="5" id="KW-0539">Nucleus</keyword>
<evidence type="ECO:0000313" key="7">
    <source>
        <dbReference type="EMBL" id="KAK4797841.1"/>
    </source>
</evidence>